<feature type="transmembrane region" description="Helical" evidence="7">
    <location>
        <begin position="40"/>
        <end position="57"/>
    </location>
</feature>
<name>A0A4R2KS48_9GAMM</name>
<keyword evidence="10" id="KW-1185">Reference proteome</keyword>
<comment type="subcellular location">
    <subcellularLocation>
        <location evidence="7">Cell membrane</location>
    </subcellularLocation>
    <subcellularLocation>
        <location evidence="7">Bacterial flagellum basal body</location>
    </subcellularLocation>
</comment>
<evidence type="ECO:0000313" key="9">
    <source>
        <dbReference type="EMBL" id="TCO76593.1"/>
    </source>
</evidence>
<keyword evidence="3 7" id="KW-1133">Transmembrane helix</keyword>
<evidence type="ECO:0000256" key="3">
    <source>
        <dbReference type="ARBA" id="ARBA00022989"/>
    </source>
</evidence>
<keyword evidence="2 7" id="KW-0812">Transmembrane</keyword>
<evidence type="ECO:0000256" key="7">
    <source>
        <dbReference type="RuleBase" id="RU362064"/>
    </source>
</evidence>
<dbReference type="EMBL" id="SLWX01000004">
    <property type="protein sequence ID" value="TCO76593.1"/>
    <property type="molecule type" value="Genomic_DNA"/>
</dbReference>
<feature type="signal peptide" evidence="8">
    <location>
        <begin position="1"/>
        <end position="24"/>
    </location>
</feature>
<organism evidence="9 10">
    <name type="scientific">Chromatocurvus halotolerans</name>
    <dbReference type="NCBI Taxonomy" id="1132028"/>
    <lineage>
        <taxon>Bacteria</taxon>
        <taxon>Pseudomonadati</taxon>
        <taxon>Pseudomonadota</taxon>
        <taxon>Gammaproteobacteria</taxon>
        <taxon>Cellvibrionales</taxon>
        <taxon>Halieaceae</taxon>
        <taxon>Chromatocurvus</taxon>
    </lineage>
</organism>
<evidence type="ECO:0000256" key="8">
    <source>
        <dbReference type="SAM" id="SignalP"/>
    </source>
</evidence>
<dbReference type="AlphaFoldDB" id="A0A4R2KS48"/>
<feature type="chain" id="PRO_5020482966" description="Flagellar protein" evidence="8">
    <location>
        <begin position="25"/>
        <end position="138"/>
    </location>
</feature>
<evidence type="ECO:0000256" key="2">
    <source>
        <dbReference type="ARBA" id="ARBA00022692"/>
    </source>
</evidence>
<proteinExistence type="inferred from homology"/>
<evidence type="ECO:0000256" key="6">
    <source>
        <dbReference type="ARBA" id="ARBA00037937"/>
    </source>
</evidence>
<dbReference type="Proteomes" id="UP000294980">
    <property type="component" value="Unassembled WGS sequence"/>
</dbReference>
<reference evidence="9 10" key="1">
    <citation type="submission" date="2019-03" db="EMBL/GenBank/DDBJ databases">
        <title>Genomic Encyclopedia of Type Strains, Phase IV (KMG-IV): sequencing the most valuable type-strain genomes for metagenomic binning, comparative biology and taxonomic classification.</title>
        <authorList>
            <person name="Goeker M."/>
        </authorList>
    </citation>
    <scope>NUCLEOTIDE SEQUENCE [LARGE SCALE GENOMIC DNA]</scope>
    <source>
        <strain evidence="9 10">DSM 23344</strain>
    </source>
</reference>
<evidence type="ECO:0000313" key="10">
    <source>
        <dbReference type="Proteomes" id="UP000294980"/>
    </source>
</evidence>
<dbReference type="OrthoDB" id="5741235at2"/>
<dbReference type="GO" id="GO:0044781">
    <property type="term" value="P:bacterial-type flagellum organization"/>
    <property type="evidence" value="ECO:0007669"/>
    <property type="project" value="UniProtKB-UniRule"/>
</dbReference>
<keyword evidence="9" id="KW-0282">Flagellum</keyword>
<comment type="caution">
    <text evidence="9">The sequence shown here is derived from an EMBL/GenBank/DDBJ whole genome shotgun (WGS) entry which is preliminary data.</text>
</comment>
<dbReference type="Pfam" id="PF04347">
    <property type="entry name" value="FliO"/>
    <property type="match status" value="1"/>
</dbReference>
<keyword evidence="9" id="KW-0966">Cell projection</keyword>
<keyword evidence="5 7" id="KW-0975">Bacterial flagellum</keyword>
<keyword evidence="1 7" id="KW-1003">Cell membrane</keyword>
<dbReference type="InterPro" id="IPR052205">
    <property type="entry name" value="FliO/MopB"/>
</dbReference>
<dbReference type="PANTHER" id="PTHR38766:SF1">
    <property type="entry name" value="FLAGELLAR PROTEIN FLIO"/>
    <property type="match status" value="1"/>
</dbReference>
<evidence type="ECO:0000256" key="1">
    <source>
        <dbReference type="ARBA" id="ARBA00022475"/>
    </source>
</evidence>
<accession>A0A4R2KS48</accession>
<keyword evidence="8" id="KW-0732">Signal</keyword>
<protein>
    <recommendedName>
        <fullName evidence="7">Flagellar protein</fullName>
    </recommendedName>
</protein>
<keyword evidence="9" id="KW-0969">Cilium</keyword>
<comment type="similarity">
    <text evidence="6 7">Belongs to the FliO/MopB family.</text>
</comment>
<dbReference type="NCBIfam" id="TIGR03500">
    <property type="entry name" value="FliO_TIGR"/>
    <property type="match status" value="1"/>
</dbReference>
<gene>
    <name evidence="9" type="ORF">EV688_10447</name>
</gene>
<evidence type="ECO:0000256" key="5">
    <source>
        <dbReference type="ARBA" id="ARBA00023143"/>
    </source>
</evidence>
<dbReference type="RefSeq" id="WP_117314839.1">
    <property type="nucleotide sequence ID" value="NZ_QQSW01000002.1"/>
</dbReference>
<evidence type="ECO:0000256" key="4">
    <source>
        <dbReference type="ARBA" id="ARBA00023136"/>
    </source>
</evidence>
<sequence>MNRSYLPLPCLSLALAGVSLPLLAAEVPAVDSAANLGRTMLGLGVVIALVFGLAWVARRVSSMRALSGSGGGPIQVVGQLALGTRERLLLVEVDGKRVLLGVVPGAITRLDAGDSALGEGFSSRLSAAQKDAARRSAS</sequence>
<dbReference type="GO" id="GO:0005886">
    <property type="term" value="C:plasma membrane"/>
    <property type="evidence" value="ECO:0007669"/>
    <property type="project" value="UniProtKB-SubCell"/>
</dbReference>
<dbReference type="GO" id="GO:0009425">
    <property type="term" value="C:bacterial-type flagellum basal body"/>
    <property type="evidence" value="ECO:0007669"/>
    <property type="project" value="UniProtKB-SubCell"/>
</dbReference>
<keyword evidence="4 7" id="KW-0472">Membrane</keyword>
<dbReference type="InterPro" id="IPR022781">
    <property type="entry name" value="Flagellar_biosynth_FliO"/>
</dbReference>
<dbReference type="PANTHER" id="PTHR38766">
    <property type="entry name" value="FLAGELLAR PROTEIN FLIO"/>
    <property type="match status" value="1"/>
</dbReference>